<keyword evidence="1" id="KW-1133">Transmembrane helix</keyword>
<dbReference type="RefSeq" id="WP_062411264.1">
    <property type="nucleotide sequence ID" value="NZ_JAJCIO010000012.1"/>
</dbReference>
<dbReference type="PANTHER" id="PTHR34980">
    <property type="entry name" value="INNER MEMBRANE PROTEIN-RELATED-RELATED"/>
    <property type="match status" value="1"/>
</dbReference>
<feature type="transmembrane region" description="Helical" evidence="1">
    <location>
        <begin position="17"/>
        <end position="35"/>
    </location>
</feature>
<dbReference type="EMBL" id="JANGEW010000005">
    <property type="protein sequence ID" value="MCQ5342255.1"/>
    <property type="molecule type" value="Genomic_DNA"/>
</dbReference>
<dbReference type="Proteomes" id="UP001206692">
    <property type="component" value="Unassembled WGS sequence"/>
</dbReference>
<feature type="transmembrane region" description="Helical" evidence="1">
    <location>
        <begin position="41"/>
        <end position="59"/>
    </location>
</feature>
<keyword evidence="3" id="KW-1185">Reference proteome</keyword>
<sequence>MIQKYFSYTGRLNRLRYFLRILVVMILASILGTLLVQVSEYLAYIVSFIASISAIMLGIRRCHDLDRSGWFYLLMFIPIIDFFVALYLLFAAGTPGPNQYGADPLDSQFAG</sequence>
<proteinExistence type="predicted"/>
<evidence type="ECO:0000313" key="2">
    <source>
        <dbReference type="EMBL" id="MCQ5342255.1"/>
    </source>
</evidence>
<name>A0ABT1SQV4_9FIRM</name>
<dbReference type="InterPro" id="IPR008523">
    <property type="entry name" value="DUF805"/>
</dbReference>
<feature type="transmembrane region" description="Helical" evidence="1">
    <location>
        <begin position="71"/>
        <end position="90"/>
    </location>
</feature>
<dbReference type="Pfam" id="PF05656">
    <property type="entry name" value="DUF805"/>
    <property type="match status" value="1"/>
</dbReference>
<accession>A0ABT1SQV4</accession>
<evidence type="ECO:0000256" key="1">
    <source>
        <dbReference type="SAM" id="Phobius"/>
    </source>
</evidence>
<keyword evidence="1" id="KW-0812">Transmembrane</keyword>
<protein>
    <submittedName>
        <fullName evidence="2">DUF805 domain-containing protein</fullName>
    </submittedName>
</protein>
<evidence type="ECO:0000313" key="3">
    <source>
        <dbReference type="Proteomes" id="UP001206692"/>
    </source>
</evidence>
<organism evidence="2 3">
    <name type="scientific">Megasphaera massiliensis</name>
    <dbReference type="NCBI Taxonomy" id="1232428"/>
    <lineage>
        <taxon>Bacteria</taxon>
        <taxon>Bacillati</taxon>
        <taxon>Bacillota</taxon>
        <taxon>Negativicutes</taxon>
        <taxon>Veillonellales</taxon>
        <taxon>Veillonellaceae</taxon>
        <taxon>Megasphaera</taxon>
    </lineage>
</organism>
<comment type="caution">
    <text evidence="2">The sequence shown here is derived from an EMBL/GenBank/DDBJ whole genome shotgun (WGS) entry which is preliminary data.</text>
</comment>
<keyword evidence="1" id="KW-0472">Membrane</keyword>
<gene>
    <name evidence="2" type="ORF">NE675_04290</name>
</gene>
<reference evidence="2 3" key="1">
    <citation type="submission" date="2022-06" db="EMBL/GenBank/DDBJ databases">
        <title>Isolation of gut microbiota from human fecal samples.</title>
        <authorList>
            <person name="Pamer E.G."/>
            <person name="Barat B."/>
            <person name="Waligurski E."/>
            <person name="Medina S."/>
            <person name="Paddock L."/>
            <person name="Mostad J."/>
        </authorList>
    </citation>
    <scope>NUCLEOTIDE SEQUENCE [LARGE SCALE GENOMIC DNA]</scope>
    <source>
        <strain evidence="2 3">DFI.1.1</strain>
    </source>
</reference>